<dbReference type="InterPro" id="IPR040835">
    <property type="entry name" value="Nmad5"/>
</dbReference>
<dbReference type="Proteomes" id="UP000295550">
    <property type="component" value="Unassembled WGS sequence"/>
</dbReference>
<comment type="caution">
    <text evidence="2">The sequence shown here is derived from an EMBL/GenBank/DDBJ whole genome shotgun (WGS) entry which is preliminary data.</text>
</comment>
<dbReference type="EMBL" id="PUJX01000052">
    <property type="protein sequence ID" value="TDB42667.1"/>
    <property type="molecule type" value="Genomic_DNA"/>
</dbReference>
<name>A0A4R4IPU2_PHOLU</name>
<reference evidence="2 3" key="1">
    <citation type="journal article" date="2019" name="Int. J. Syst. Evol. Microbiol.">
        <title>Photorhabdus khanii subsp. guanajuatensis subsp. nov., isolated from Heterorhabditis atacamensis, and Photorhabdus luminescens subsp. mexicana subsp. nov., isolated from Heterorhabditis mexicana entomopathogenic nematodes.</title>
        <authorList>
            <person name="Machado R.A.R."/>
            <person name="Bruno P."/>
            <person name="Arce C.C.M."/>
            <person name="Liechti N."/>
            <person name="Kohler A."/>
            <person name="Bernal J."/>
            <person name="Bruggmann R."/>
            <person name="Turlings T.C.J."/>
        </authorList>
    </citation>
    <scope>NUCLEOTIDE SEQUENCE [LARGE SCALE GENOMIC DNA]</scope>
    <source>
        <strain evidence="2 3">MEX47-22</strain>
    </source>
</reference>
<sequence length="95" mass="11039">MTPTQNHCRFPADHELSIRFTEIEKKSNELNNKKDEIKNNVYAILNSVTTTKRLIEVWPEAKDLIPFEDIRSINTSLSVKVEDLNRMIGIPKIED</sequence>
<organism evidence="2 3">
    <name type="scientific">Photorhabdus luminescens subsp. mexicana</name>
    <dbReference type="NCBI Taxonomy" id="2100167"/>
    <lineage>
        <taxon>Bacteria</taxon>
        <taxon>Pseudomonadati</taxon>
        <taxon>Pseudomonadota</taxon>
        <taxon>Gammaproteobacteria</taxon>
        <taxon>Enterobacterales</taxon>
        <taxon>Morganellaceae</taxon>
        <taxon>Photorhabdus</taxon>
    </lineage>
</organism>
<evidence type="ECO:0000313" key="3">
    <source>
        <dbReference type="Proteomes" id="UP000295550"/>
    </source>
</evidence>
<evidence type="ECO:0000259" key="1">
    <source>
        <dbReference type="Pfam" id="PF18757"/>
    </source>
</evidence>
<dbReference type="AlphaFoldDB" id="A0A4R4IPU2"/>
<accession>A0A4R4IPU2</accession>
<proteinExistence type="predicted"/>
<gene>
    <name evidence="2" type="ORF">C5468_24500</name>
</gene>
<evidence type="ECO:0000313" key="2">
    <source>
        <dbReference type="EMBL" id="TDB42667.1"/>
    </source>
</evidence>
<protein>
    <recommendedName>
        <fullName evidence="1">Nucleotide modification associated domain-containing protein</fullName>
    </recommendedName>
</protein>
<feature type="domain" description="Nucleotide modification associated" evidence="1">
    <location>
        <begin position="2"/>
        <end position="91"/>
    </location>
</feature>
<dbReference type="Pfam" id="PF18757">
    <property type="entry name" value="Nmad5"/>
    <property type="match status" value="1"/>
</dbReference>